<protein>
    <submittedName>
        <fullName evidence="3">DUF6059 family protein</fullName>
    </submittedName>
</protein>
<feature type="transmembrane region" description="Helical" evidence="2">
    <location>
        <begin position="12"/>
        <end position="32"/>
    </location>
</feature>
<dbReference type="RefSeq" id="WP_371947747.1">
    <property type="nucleotide sequence ID" value="NZ_JAXCEI010000002.1"/>
</dbReference>
<keyword evidence="2" id="KW-1133">Transmembrane helix</keyword>
<name>A0ABV4Q5M2_9ACTN</name>
<dbReference type="EMBL" id="JAXCEI010000002">
    <property type="protein sequence ID" value="MFA1538388.1"/>
    <property type="molecule type" value="Genomic_DNA"/>
</dbReference>
<accession>A0ABV4Q5M2</accession>
<evidence type="ECO:0000256" key="2">
    <source>
        <dbReference type="SAM" id="Phobius"/>
    </source>
</evidence>
<keyword evidence="2" id="KW-0472">Membrane</keyword>
<feature type="compositionally biased region" description="Low complexity" evidence="1">
    <location>
        <begin position="45"/>
        <end position="58"/>
    </location>
</feature>
<keyword evidence="2" id="KW-0812">Transmembrane</keyword>
<evidence type="ECO:0000313" key="3">
    <source>
        <dbReference type="EMBL" id="MFA1538388.1"/>
    </source>
</evidence>
<dbReference type="Pfam" id="PF19534">
    <property type="entry name" value="DUF6059"/>
    <property type="match status" value="1"/>
</dbReference>
<comment type="caution">
    <text evidence="3">The sequence shown here is derived from an EMBL/GenBank/DDBJ whole genome shotgun (WGS) entry which is preliminary data.</text>
</comment>
<feature type="region of interest" description="Disordered" evidence="1">
    <location>
        <begin position="39"/>
        <end position="96"/>
    </location>
</feature>
<evidence type="ECO:0000256" key="1">
    <source>
        <dbReference type="SAM" id="MobiDB-lite"/>
    </source>
</evidence>
<keyword evidence="4" id="KW-1185">Reference proteome</keyword>
<dbReference type="InterPro" id="IPR045701">
    <property type="entry name" value="DUF6059"/>
</dbReference>
<organism evidence="3 4">
    <name type="scientific">Actinomadura monticuli</name>
    <dbReference type="NCBI Taxonomy" id="3097367"/>
    <lineage>
        <taxon>Bacteria</taxon>
        <taxon>Bacillati</taxon>
        <taxon>Actinomycetota</taxon>
        <taxon>Actinomycetes</taxon>
        <taxon>Streptosporangiales</taxon>
        <taxon>Thermomonosporaceae</taxon>
        <taxon>Actinomadura</taxon>
    </lineage>
</organism>
<gene>
    <name evidence="3" type="ORF">SM611_05545</name>
</gene>
<evidence type="ECO:0000313" key="4">
    <source>
        <dbReference type="Proteomes" id="UP001569963"/>
    </source>
</evidence>
<dbReference type="Proteomes" id="UP001569963">
    <property type="component" value="Unassembled WGS sequence"/>
</dbReference>
<sequence>MGRGRLRRALRYLSTGMGYVGFGVIGMTPSQYMRYVAQREDGAAHEPGAAGHAAAAAEDPPDGSLPPPAHPERLVPGEPLSEEASRLWAQLGDLGR</sequence>
<reference evidence="3 4" key="1">
    <citation type="submission" date="2023-11" db="EMBL/GenBank/DDBJ databases">
        <title>Actinomadura monticuli sp. nov., isolated from volcanic ash.</title>
        <authorList>
            <person name="Lee S.D."/>
            <person name="Yang H."/>
            <person name="Kim I.S."/>
        </authorList>
    </citation>
    <scope>NUCLEOTIDE SEQUENCE [LARGE SCALE GENOMIC DNA]</scope>
    <source>
        <strain evidence="3 4">DLS-62</strain>
    </source>
</reference>
<proteinExistence type="predicted"/>